<dbReference type="Proteomes" id="UP000309038">
    <property type="component" value="Unassembled WGS sequence"/>
</dbReference>
<feature type="compositionally biased region" description="Basic and acidic residues" evidence="5">
    <location>
        <begin position="595"/>
        <end position="604"/>
    </location>
</feature>
<feature type="region of interest" description="Disordered" evidence="5">
    <location>
        <begin position="582"/>
        <end position="623"/>
    </location>
</feature>
<name>A0A4S4KM36_9APHY</name>
<dbReference type="InterPro" id="IPR016024">
    <property type="entry name" value="ARM-type_fold"/>
</dbReference>
<dbReference type="GO" id="GO:0000447">
    <property type="term" value="P:endonucleolytic cleavage in ITS1 to separate SSU-rRNA from 5.8S rRNA and LSU-rRNA from tricistronic rRNA transcript (SSU-rRNA, 5.8S rRNA, LSU-rRNA)"/>
    <property type="evidence" value="ECO:0007669"/>
    <property type="project" value="TreeGrafter"/>
</dbReference>
<dbReference type="EMBL" id="SGPJ01000076">
    <property type="protein sequence ID" value="THG99565.1"/>
    <property type="molecule type" value="Genomic_DNA"/>
</dbReference>
<feature type="compositionally biased region" description="Basic and acidic residues" evidence="5">
    <location>
        <begin position="25"/>
        <end position="35"/>
    </location>
</feature>
<dbReference type="PANTHER" id="PTHR13102">
    <property type="entry name" value="NUCLEOLAR PROTEIN 9"/>
    <property type="match status" value="1"/>
</dbReference>
<keyword evidence="2" id="KW-0677">Repeat</keyword>
<feature type="region of interest" description="Disordered" evidence="5">
    <location>
        <begin position="1"/>
        <end position="51"/>
    </location>
</feature>
<sequence>MPRENRKRGKKHKKPAEDFPPAPVHQEEELPETREGPSWIVSGPSTSEVNEEAPFGYVDSEVKAYFRTVDVQIREWQEEGHQVATEPDTDPNEGEFSFLSIIYCPSDGNHADRRLFFVAALDEMSGKEKELATDPDCSNILERMAYSMDDFARRVFMDRLTGSYKTLVKHRFASHVCQTFLEVASDTVARECRGILPPNPASSSEGELMLMKDIILDICEELSPDFSSLIMDPFASHVLRAVLAVLSPHLFPLEQKSSALRSKKSAAYKARQGSMKSVFSEAQPTQPEAVKTTPPEFSPVAVKFVKVLRENLGANEVILEGLNLSEDDEERKLLVPCVLRLLTAEDYKKAKIAHASQPEKQPEEAGRFRRNVRAERNEDPMAPKTQGAILLQSMLRLPQPHNQAVLDSISALTVDEQIAMAHDVTASRVLDAVLDSVSVPFKAKRKFVMDFIGQYHILVDDRIGSRVGDRCWAFADPFLKEKIGRSLIPHERTLVGSFYGKFFARNLNLYLLQRDPEQWKNFQSAAKAAAQAKAAQPQVEKTPVVASESLAISAEEKSKKRKARPEDEIDILFEEKLGKKVKKAGLGPEPTPKPVEIKKEDKRGKEKKRRKKDVDDEAKDKGLEDVLGAIRLAPKDEKSHRKKKKA</sequence>
<gene>
    <name evidence="6" type="ORF">EW026_g2813</name>
</gene>
<organism evidence="6 7">
    <name type="scientific">Hermanssonia centrifuga</name>
    <dbReference type="NCBI Taxonomy" id="98765"/>
    <lineage>
        <taxon>Eukaryota</taxon>
        <taxon>Fungi</taxon>
        <taxon>Dikarya</taxon>
        <taxon>Basidiomycota</taxon>
        <taxon>Agaricomycotina</taxon>
        <taxon>Agaricomycetes</taxon>
        <taxon>Polyporales</taxon>
        <taxon>Meruliaceae</taxon>
        <taxon>Hermanssonia</taxon>
    </lineage>
</organism>
<evidence type="ECO:0000256" key="4">
    <source>
        <dbReference type="ARBA" id="ARBA00031929"/>
    </source>
</evidence>
<comment type="caution">
    <text evidence="6">The sequence shown here is derived from an EMBL/GenBank/DDBJ whole genome shotgun (WGS) entry which is preliminary data.</text>
</comment>
<proteinExistence type="predicted"/>
<dbReference type="GO" id="GO:0005730">
    <property type="term" value="C:nucleolus"/>
    <property type="evidence" value="ECO:0007669"/>
    <property type="project" value="TreeGrafter"/>
</dbReference>
<evidence type="ECO:0000256" key="1">
    <source>
        <dbReference type="ARBA" id="ARBA00016427"/>
    </source>
</evidence>
<feature type="compositionally biased region" description="Basic and acidic residues" evidence="5">
    <location>
        <begin position="612"/>
        <end position="623"/>
    </location>
</feature>
<dbReference type="AlphaFoldDB" id="A0A4S4KM36"/>
<evidence type="ECO:0000256" key="2">
    <source>
        <dbReference type="ARBA" id="ARBA00022737"/>
    </source>
</evidence>
<dbReference type="GO" id="GO:0003723">
    <property type="term" value="F:RNA binding"/>
    <property type="evidence" value="ECO:0007669"/>
    <property type="project" value="InterPro"/>
</dbReference>
<evidence type="ECO:0000313" key="7">
    <source>
        <dbReference type="Proteomes" id="UP000309038"/>
    </source>
</evidence>
<dbReference type="GO" id="GO:0000472">
    <property type="term" value="P:endonucleolytic cleavage to generate mature 5'-end of SSU-rRNA from (SSU-rRNA, 5.8S rRNA, LSU-rRNA)"/>
    <property type="evidence" value="ECO:0007669"/>
    <property type="project" value="TreeGrafter"/>
</dbReference>
<evidence type="ECO:0000313" key="6">
    <source>
        <dbReference type="EMBL" id="THG99565.1"/>
    </source>
</evidence>
<dbReference type="Gene3D" id="1.25.10.10">
    <property type="entry name" value="Leucine-rich Repeat Variant"/>
    <property type="match status" value="2"/>
</dbReference>
<dbReference type="GO" id="GO:0030688">
    <property type="term" value="C:preribosome, small subunit precursor"/>
    <property type="evidence" value="ECO:0007669"/>
    <property type="project" value="TreeGrafter"/>
</dbReference>
<accession>A0A4S4KM36</accession>
<reference evidence="6 7" key="1">
    <citation type="submission" date="2019-02" db="EMBL/GenBank/DDBJ databases">
        <title>Genome sequencing of the rare red list fungi Phlebia centrifuga.</title>
        <authorList>
            <person name="Buettner E."/>
            <person name="Kellner H."/>
        </authorList>
    </citation>
    <scope>NUCLEOTIDE SEQUENCE [LARGE SCALE GENOMIC DNA]</scope>
    <source>
        <strain evidence="6 7">DSM 108282</strain>
    </source>
</reference>
<dbReference type="PANTHER" id="PTHR13102:SF0">
    <property type="entry name" value="NUCLEOLAR PROTEIN 9"/>
    <property type="match status" value="1"/>
</dbReference>
<dbReference type="InterPro" id="IPR011989">
    <property type="entry name" value="ARM-like"/>
</dbReference>
<dbReference type="SMART" id="SM00025">
    <property type="entry name" value="Pumilio"/>
    <property type="match status" value="4"/>
</dbReference>
<dbReference type="InterPro" id="IPR001313">
    <property type="entry name" value="Pumilio_RNA-bd_rpt"/>
</dbReference>
<feature type="compositionally biased region" description="Basic residues" evidence="5">
    <location>
        <begin position="1"/>
        <end position="14"/>
    </location>
</feature>
<dbReference type="SUPFAM" id="SSF48371">
    <property type="entry name" value="ARM repeat"/>
    <property type="match status" value="1"/>
</dbReference>
<dbReference type="GO" id="GO:0030686">
    <property type="term" value="C:90S preribosome"/>
    <property type="evidence" value="ECO:0007669"/>
    <property type="project" value="TreeGrafter"/>
</dbReference>
<dbReference type="InterPro" id="IPR040000">
    <property type="entry name" value="NOP9"/>
</dbReference>
<evidence type="ECO:0000256" key="3">
    <source>
        <dbReference type="ARBA" id="ARBA00030932"/>
    </source>
</evidence>
<dbReference type="GO" id="GO:0000056">
    <property type="term" value="P:ribosomal small subunit export from nucleus"/>
    <property type="evidence" value="ECO:0007669"/>
    <property type="project" value="TreeGrafter"/>
</dbReference>
<protein>
    <recommendedName>
        <fullName evidence="1">Nucleolar protein 9</fullName>
    </recommendedName>
    <alternativeName>
        <fullName evidence="3 4">Pumilio domain-containing protein NOP9</fullName>
    </alternativeName>
</protein>
<evidence type="ECO:0000256" key="5">
    <source>
        <dbReference type="SAM" id="MobiDB-lite"/>
    </source>
</evidence>
<dbReference type="GO" id="GO:0000480">
    <property type="term" value="P:endonucleolytic cleavage in 5'-ETS of tricistronic rRNA transcript (SSU-rRNA, 5.8S rRNA, LSU-rRNA)"/>
    <property type="evidence" value="ECO:0007669"/>
    <property type="project" value="TreeGrafter"/>
</dbReference>
<keyword evidence="7" id="KW-1185">Reference proteome</keyword>
<dbReference type="Pfam" id="PF22493">
    <property type="entry name" value="PUF_NOP9"/>
    <property type="match status" value="2"/>
</dbReference>